<keyword evidence="3" id="KW-1185">Reference proteome</keyword>
<protein>
    <submittedName>
        <fullName evidence="2">Uncharacterized protein</fullName>
    </submittedName>
</protein>
<comment type="caution">
    <text evidence="2">The sequence shown here is derived from an EMBL/GenBank/DDBJ whole genome shotgun (WGS) entry which is preliminary data.</text>
</comment>
<dbReference type="Proteomes" id="UP000622797">
    <property type="component" value="Unassembled WGS sequence"/>
</dbReference>
<evidence type="ECO:0000313" key="2">
    <source>
        <dbReference type="EMBL" id="KAF4962541.1"/>
    </source>
</evidence>
<dbReference type="AlphaFoldDB" id="A0A8H4TR17"/>
<organism evidence="2 3">
    <name type="scientific">Fusarium sarcochroum</name>
    <dbReference type="NCBI Taxonomy" id="1208366"/>
    <lineage>
        <taxon>Eukaryota</taxon>
        <taxon>Fungi</taxon>
        <taxon>Dikarya</taxon>
        <taxon>Ascomycota</taxon>
        <taxon>Pezizomycotina</taxon>
        <taxon>Sordariomycetes</taxon>
        <taxon>Hypocreomycetidae</taxon>
        <taxon>Hypocreales</taxon>
        <taxon>Nectriaceae</taxon>
        <taxon>Fusarium</taxon>
        <taxon>Fusarium lateritium species complex</taxon>
    </lineage>
</organism>
<evidence type="ECO:0000256" key="1">
    <source>
        <dbReference type="SAM" id="MobiDB-lite"/>
    </source>
</evidence>
<sequence>MSRSKKFDREAILTNRSLPEVYNSLVDLAQEFAVLGEVDTARSLISLLLRDTTSDWQRNQVRHLEPFFAETNQWPDEILENERTEQKSDKIAPKHPRDADDADAAQDDQTQLQELLKRARNDDPTLG</sequence>
<dbReference type="EMBL" id="JABEXW010000533">
    <property type="protein sequence ID" value="KAF4962541.1"/>
    <property type="molecule type" value="Genomic_DNA"/>
</dbReference>
<reference evidence="2" key="2">
    <citation type="submission" date="2020-05" db="EMBL/GenBank/DDBJ databases">
        <authorList>
            <person name="Kim H.-S."/>
            <person name="Proctor R.H."/>
            <person name="Brown D.W."/>
        </authorList>
    </citation>
    <scope>NUCLEOTIDE SEQUENCE</scope>
    <source>
        <strain evidence="2">NRRL 20472</strain>
    </source>
</reference>
<evidence type="ECO:0000313" key="3">
    <source>
        <dbReference type="Proteomes" id="UP000622797"/>
    </source>
</evidence>
<name>A0A8H4TR17_9HYPO</name>
<dbReference type="OrthoDB" id="2788868at2759"/>
<feature type="compositionally biased region" description="Basic and acidic residues" evidence="1">
    <location>
        <begin position="80"/>
        <end position="99"/>
    </location>
</feature>
<gene>
    <name evidence="2" type="ORF">FSARC_9319</name>
</gene>
<feature type="region of interest" description="Disordered" evidence="1">
    <location>
        <begin position="80"/>
        <end position="127"/>
    </location>
</feature>
<feature type="non-terminal residue" evidence="2">
    <location>
        <position position="127"/>
    </location>
</feature>
<proteinExistence type="predicted"/>
<reference evidence="2" key="1">
    <citation type="journal article" date="2020" name="BMC Genomics">
        <title>Correction to: Identification and distribution of gene clusters required for synthesis of sphingolipid metabolism inhibitors in diverse species of the filamentous fungus Fusarium.</title>
        <authorList>
            <person name="Kim H.S."/>
            <person name="Lohmar J.M."/>
            <person name="Busman M."/>
            <person name="Brown D.W."/>
            <person name="Naumann T.A."/>
            <person name="Divon H.H."/>
            <person name="Lysoe E."/>
            <person name="Uhlig S."/>
            <person name="Proctor R.H."/>
        </authorList>
    </citation>
    <scope>NUCLEOTIDE SEQUENCE</scope>
    <source>
        <strain evidence="2">NRRL 20472</strain>
    </source>
</reference>
<accession>A0A8H4TR17</accession>
<feature type="compositionally biased region" description="Basic and acidic residues" evidence="1">
    <location>
        <begin position="115"/>
        <end position="127"/>
    </location>
</feature>